<accession>A0A557RNK8</accession>
<dbReference type="Proteomes" id="UP000316688">
    <property type="component" value="Unassembled WGS sequence"/>
</dbReference>
<keyword evidence="2" id="KW-1185">Reference proteome</keyword>
<gene>
    <name evidence="1" type="ORF">FPL11_03205</name>
</gene>
<name>A0A557RNK8_9GAMM</name>
<organism evidence="1 2">
    <name type="scientific">Spiribacter aquaticus</name>
    <dbReference type="NCBI Taxonomy" id="1935996"/>
    <lineage>
        <taxon>Bacteria</taxon>
        <taxon>Pseudomonadati</taxon>
        <taxon>Pseudomonadota</taxon>
        <taxon>Gammaproteobacteria</taxon>
        <taxon>Chromatiales</taxon>
        <taxon>Ectothiorhodospiraceae</taxon>
        <taxon>Spiribacter</taxon>
    </lineage>
</organism>
<evidence type="ECO:0000313" key="1">
    <source>
        <dbReference type="EMBL" id="TVO66764.1"/>
    </source>
</evidence>
<evidence type="ECO:0000313" key="2">
    <source>
        <dbReference type="Proteomes" id="UP000316688"/>
    </source>
</evidence>
<dbReference type="InterPro" id="IPR018841">
    <property type="entry name" value="DUF2442"/>
</dbReference>
<sequence>MRPGTGTLALNADERVESVEIDQEHLTVGLMDGRRISVPLEWYHRLANADPQQLERWEICGAGYGLHWEDLDEDISTEGLLRGAPAPRYEHEKIN</sequence>
<dbReference type="Pfam" id="PF10387">
    <property type="entry name" value="DUF2442"/>
    <property type="match status" value="1"/>
</dbReference>
<reference evidence="1 2" key="1">
    <citation type="submission" date="2019-07" db="EMBL/GenBank/DDBJ databases">
        <title>Reclasification of Spiribacter aquaticus.</title>
        <authorList>
            <person name="Leon M.J."/>
            <person name="Sanchez-Porro C."/>
            <person name="Ventosa A."/>
        </authorList>
    </citation>
    <scope>NUCLEOTIDE SEQUENCE [LARGE SCALE GENOMIC DNA]</scope>
    <source>
        <strain evidence="1 2">SP30</strain>
    </source>
</reference>
<dbReference type="RefSeq" id="WP_144347279.1">
    <property type="nucleotide sequence ID" value="NZ_VMKP01000001.1"/>
</dbReference>
<protein>
    <submittedName>
        <fullName evidence="1">DUF2442 domain-containing protein</fullName>
    </submittedName>
</protein>
<comment type="caution">
    <text evidence="1">The sequence shown here is derived from an EMBL/GenBank/DDBJ whole genome shotgun (WGS) entry which is preliminary data.</text>
</comment>
<dbReference type="AlphaFoldDB" id="A0A557RNK8"/>
<dbReference type="EMBL" id="VMKP01000001">
    <property type="protein sequence ID" value="TVO66764.1"/>
    <property type="molecule type" value="Genomic_DNA"/>
</dbReference>
<proteinExistence type="predicted"/>
<dbReference type="Gene3D" id="3.30.2020.40">
    <property type="entry name" value="Uncharacterised protein PF10387, DUF2442"/>
    <property type="match status" value="1"/>
</dbReference>